<gene>
    <name evidence="1" type="ORF">CHRIB12_LOCUS7811</name>
</gene>
<dbReference type="EMBL" id="CAGKOT010000014">
    <property type="protein sequence ID" value="CAB5359657.1"/>
    <property type="molecule type" value="Genomic_DNA"/>
</dbReference>
<reference evidence="1" key="1">
    <citation type="submission" date="2020-05" db="EMBL/GenBank/DDBJ databases">
        <authorList>
            <person name="Rincon C."/>
            <person name="Sanders R I."/>
            <person name="Robbins C."/>
            <person name="Chaturvedi A."/>
        </authorList>
    </citation>
    <scope>NUCLEOTIDE SEQUENCE</scope>
    <source>
        <strain evidence="1">CHB12</strain>
    </source>
</reference>
<dbReference type="AlphaFoldDB" id="A0A916E4S3"/>
<sequence>MLNGRNLMILQFNLYLQEFSNEELYNNPTNTSVYIKGPNLYRIFLAKSYRHLQPAEDLTKEMMMTLDEESELFVITGQMKKHR</sequence>
<name>A0A916E4S3_9GLOM</name>
<accession>A0A916E4S3</accession>
<evidence type="ECO:0000313" key="1">
    <source>
        <dbReference type="EMBL" id="CAB5359657.1"/>
    </source>
</evidence>
<evidence type="ECO:0000313" key="2">
    <source>
        <dbReference type="Proteomes" id="UP000684084"/>
    </source>
</evidence>
<comment type="caution">
    <text evidence="1">The sequence shown here is derived from an EMBL/GenBank/DDBJ whole genome shotgun (WGS) entry which is preliminary data.</text>
</comment>
<dbReference type="Proteomes" id="UP000684084">
    <property type="component" value="Unassembled WGS sequence"/>
</dbReference>
<protein>
    <submittedName>
        <fullName evidence="1">Uncharacterized protein</fullName>
    </submittedName>
</protein>
<organism evidence="1 2">
    <name type="scientific">Rhizophagus irregularis</name>
    <dbReference type="NCBI Taxonomy" id="588596"/>
    <lineage>
        <taxon>Eukaryota</taxon>
        <taxon>Fungi</taxon>
        <taxon>Fungi incertae sedis</taxon>
        <taxon>Mucoromycota</taxon>
        <taxon>Glomeromycotina</taxon>
        <taxon>Glomeromycetes</taxon>
        <taxon>Glomerales</taxon>
        <taxon>Glomeraceae</taxon>
        <taxon>Rhizophagus</taxon>
    </lineage>
</organism>
<proteinExistence type="predicted"/>
<dbReference type="OrthoDB" id="10271637at2759"/>